<reference evidence="3" key="1">
    <citation type="submission" date="2020-05" db="EMBL/GenBank/DDBJ databases">
        <title>Frigoriglobus tundricola gen. nov., sp. nov., a psychrotolerant cellulolytic planctomycete of the family Gemmataceae with two divergent copies of 16S rRNA gene.</title>
        <authorList>
            <person name="Kulichevskaya I.S."/>
            <person name="Ivanova A.A."/>
            <person name="Naumoff D.G."/>
            <person name="Beletsky A.V."/>
            <person name="Rijpstra W.I.C."/>
            <person name="Sinninghe Damste J.S."/>
            <person name="Mardanov A.V."/>
            <person name="Ravin N.V."/>
            <person name="Dedysh S.N."/>
        </authorList>
    </citation>
    <scope>NUCLEOTIDE SEQUENCE [LARGE SCALE GENOMIC DNA]</scope>
    <source>
        <strain evidence="3">PL17</strain>
    </source>
</reference>
<protein>
    <submittedName>
        <fullName evidence="2">Uncharacterized protein</fullName>
    </submittedName>
</protein>
<dbReference type="AlphaFoldDB" id="A0A6M5YRP4"/>
<dbReference type="Proteomes" id="UP000503447">
    <property type="component" value="Chromosome"/>
</dbReference>
<keyword evidence="3" id="KW-1185">Reference proteome</keyword>
<name>A0A6M5YRP4_9BACT</name>
<proteinExistence type="predicted"/>
<dbReference type="KEGG" id="ftj:FTUN_3196"/>
<evidence type="ECO:0000313" key="3">
    <source>
        <dbReference type="Proteomes" id="UP000503447"/>
    </source>
</evidence>
<feature type="compositionally biased region" description="Low complexity" evidence="1">
    <location>
        <begin position="34"/>
        <end position="47"/>
    </location>
</feature>
<accession>A0A6M5YRP4</accession>
<organism evidence="2 3">
    <name type="scientific">Frigoriglobus tundricola</name>
    <dbReference type="NCBI Taxonomy" id="2774151"/>
    <lineage>
        <taxon>Bacteria</taxon>
        <taxon>Pseudomonadati</taxon>
        <taxon>Planctomycetota</taxon>
        <taxon>Planctomycetia</taxon>
        <taxon>Gemmatales</taxon>
        <taxon>Gemmataceae</taxon>
        <taxon>Frigoriglobus</taxon>
    </lineage>
</organism>
<evidence type="ECO:0000313" key="2">
    <source>
        <dbReference type="EMBL" id="QJW95642.1"/>
    </source>
</evidence>
<gene>
    <name evidence="2" type="ORF">FTUN_3196</name>
</gene>
<feature type="region of interest" description="Disordered" evidence="1">
    <location>
        <begin position="34"/>
        <end position="54"/>
    </location>
</feature>
<sequence>MIVTFCGGPVKLNADRPLERGPIVNETRTDDVAAPSAPAAGTALSSADRTVRSRVPPPHAVEAAATYLAELDDLLAHLLAHPNERWVAYRGRERLGFGTSQRMLYLECVQRFPDQQVCVYGIDACAKCPDDTEILSPPPTEWVEVL</sequence>
<evidence type="ECO:0000256" key="1">
    <source>
        <dbReference type="SAM" id="MobiDB-lite"/>
    </source>
</evidence>
<dbReference type="EMBL" id="CP053452">
    <property type="protein sequence ID" value="QJW95642.1"/>
    <property type="molecule type" value="Genomic_DNA"/>
</dbReference>